<feature type="coiled-coil region" evidence="1">
    <location>
        <begin position="84"/>
        <end position="111"/>
    </location>
</feature>
<evidence type="ECO:0000313" key="4">
    <source>
        <dbReference type="EMBL" id="XCM37054.1"/>
    </source>
</evidence>
<dbReference type="InterPro" id="IPR011935">
    <property type="entry name" value="CHP02231"/>
</dbReference>
<name>A0AAU8JE08_9CYAN</name>
<gene>
    <name evidence="4" type="ORF">ABWT76_005860</name>
</gene>
<dbReference type="Pfam" id="PF13600">
    <property type="entry name" value="DUF4140"/>
    <property type="match status" value="1"/>
</dbReference>
<feature type="domain" description="DUF4139" evidence="2">
    <location>
        <begin position="215"/>
        <end position="516"/>
    </location>
</feature>
<dbReference type="AlphaFoldDB" id="A0AAU8JE08"/>
<feature type="domain" description="DUF4140" evidence="3">
    <location>
        <begin position="20"/>
        <end position="115"/>
    </location>
</feature>
<dbReference type="InterPro" id="IPR025554">
    <property type="entry name" value="DUF4140"/>
</dbReference>
<evidence type="ECO:0000259" key="3">
    <source>
        <dbReference type="Pfam" id="PF13600"/>
    </source>
</evidence>
<dbReference type="NCBIfam" id="TIGR02231">
    <property type="entry name" value="mucoidy inhibitor MuiA family protein"/>
    <property type="match status" value="1"/>
</dbReference>
<dbReference type="Pfam" id="PF13598">
    <property type="entry name" value="DUF4139"/>
    <property type="match status" value="1"/>
</dbReference>
<dbReference type="PANTHER" id="PTHR31005">
    <property type="entry name" value="DUF4139 DOMAIN-CONTAINING PROTEIN"/>
    <property type="match status" value="1"/>
</dbReference>
<accession>A0AAU8JE08</accession>
<dbReference type="PANTHER" id="PTHR31005:SF8">
    <property type="entry name" value="DUF4139 DOMAIN-CONTAINING PROTEIN"/>
    <property type="match status" value="1"/>
</dbReference>
<evidence type="ECO:0000256" key="1">
    <source>
        <dbReference type="SAM" id="Coils"/>
    </source>
</evidence>
<sequence>METSLKEIKNLTLDAPVATVTLLEDRALVQRMGKINLTPGLWRVKVENVSPIMANKSLRAEFSGDYPNARIDDVRVRREMIVKAAEKPAEIQRLEAELRSLTQEVTNIVADRQQNDKFAQEINKVLNLGISEWMQDAIWGNFDLSSGQEQIKTLFQELRDRRLEGFNSDRICSEIQQQIDDLKHRLASLSRPDRVYITYLEIDLMIPTEGDYEIAIDYVVPNALWRPWHQARLLLGEQPKLIFKCDGCVWQRTGEDWENVDLIFSTARPSLGSDPPLLTDDELSLQEIEKKIIVETRDRTIEKPGLGSEPSPDTITVPGVDDGGKVRILRSGTKATIPSDGRPYRVPLFTFESEAKIEYILMPEIVPQVVLKSEQINRADFPILAGPVDLLRTTELIGKTSVGFIAPGEKFALGWGPDAAMRVQRTQTKKSEKNAITRWKSITTTTQLFLSNIGAETRAIKTTERVPVSELEKVKIEVIKDKTTEQITADENGFCHWTLTLAPYTQKEVMLTYKISSAPDVEGI</sequence>
<dbReference type="EMBL" id="CP159837">
    <property type="protein sequence ID" value="XCM37054.1"/>
    <property type="molecule type" value="Genomic_DNA"/>
</dbReference>
<proteinExistence type="predicted"/>
<dbReference type="RefSeq" id="WP_054465583.1">
    <property type="nucleotide sequence ID" value="NZ_CP159837.1"/>
</dbReference>
<dbReference type="InterPro" id="IPR037291">
    <property type="entry name" value="DUF4139"/>
</dbReference>
<reference evidence="4" key="1">
    <citation type="submission" date="2024-07" db="EMBL/GenBank/DDBJ databases">
        <authorList>
            <person name="Kim Y.J."/>
            <person name="Jeong J.Y."/>
        </authorList>
    </citation>
    <scope>NUCLEOTIDE SEQUENCE</scope>
    <source>
        <strain evidence="4">GIHE-MW2</strain>
    </source>
</reference>
<evidence type="ECO:0000259" key="2">
    <source>
        <dbReference type="Pfam" id="PF13598"/>
    </source>
</evidence>
<protein>
    <submittedName>
        <fullName evidence="4">Mucoidy inhibitor MuiA family protein</fullName>
    </submittedName>
</protein>
<organism evidence="4">
    <name type="scientific">Planktothricoides raciborskii GIHE-MW2</name>
    <dbReference type="NCBI Taxonomy" id="2792601"/>
    <lineage>
        <taxon>Bacteria</taxon>
        <taxon>Bacillati</taxon>
        <taxon>Cyanobacteriota</taxon>
        <taxon>Cyanophyceae</taxon>
        <taxon>Oscillatoriophycideae</taxon>
        <taxon>Oscillatoriales</taxon>
        <taxon>Oscillatoriaceae</taxon>
        <taxon>Planktothricoides</taxon>
    </lineage>
</organism>
<keyword evidence="1" id="KW-0175">Coiled coil</keyword>